<protein>
    <submittedName>
        <fullName evidence="1">Uncharacterized protein</fullName>
    </submittedName>
</protein>
<gene>
    <name evidence="1" type="ORF">JOB18_037194</name>
</gene>
<name>A0AAV6SLZ9_SOLSE</name>
<comment type="caution">
    <text evidence="1">The sequence shown here is derived from an EMBL/GenBank/DDBJ whole genome shotgun (WGS) entry which is preliminary data.</text>
</comment>
<dbReference type="Proteomes" id="UP000693946">
    <property type="component" value="Linkage Group LG12"/>
</dbReference>
<organism evidence="1 2">
    <name type="scientific">Solea senegalensis</name>
    <name type="common">Senegalese sole</name>
    <dbReference type="NCBI Taxonomy" id="28829"/>
    <lineage>
        <taxon>Eukaryota</taxon>
        <taxon>Metazoa</taxon>
        <taxon>Chordata</taxon>
        <taxon>Craniata</taxon>
        <taxon>Vertebrata</taxon>
        <taxon>Euteleostomi</taxon>
        <taxon>Actinopterygii</taxon>
        <taxon>Neopterygii</taxon>
        <taxon>Teleostei</taxon>
        <taxon>Neoteleostei</taxon>
        <taxon>Acanthomorphata</taxon>
        <taxon>Carangaria</taxon>
        <taxon>Pleuronectiformes</taxon>
        <taxon>Pleuronectoidei</taxon>
        <taxon>Soleidae</taxon>
        <taxon>Solea</taxon>
    </lineage>
</organism>
<accession>A0AAV6SLZ9</accession>
<dbReference type="AlphaFoldDB" id="A0AAV6SLZ9"/>
<reference evidence="1 2" key="1">
    <citation type="journal article" date="2021" name="Sci. Rep.">
        <title>Chromosome anchoring in Senegalese sole (Solea senegalensis) reveals sex-associated markers and genome rearrangements in flatfish.</title>
        <authorList>
            <person name="Guerrero-Cozar I."/>
            <person name="Gomez-Garrido J."/>
            <person name="Berbel C."/>
            <person name="Martinez-Blanch J.F."/>
            <person name="Alioto T."/>
            <person name="Claros M.G."/>
            <person name="Gagnaire P.A."/>
            <person name="Manchado M."/>
        </authorList>
    </citation>
    <scope>NUCLEOTIDE SEQUENCE [LARGE SCALE GENOMIC DNA]</scope>
    <source>
        <strain evidence="1">Sse05_10M</strain>
    </source>
</reference>
<sequence length="100" mass="11256">MSPSAAPPATFTHATPKIAKPKERFRHYKDKEDFQHTKLTTITSICVHTDVVLRFEQVIDDKTLTSYVVRHDSQATATRNVLQNSFKVCLLVVLAPPPLP</sequence>
<evidence type="ECO:0000313" key="1">
    <source>
        <dbReference type="EMBL" id="KAG7518559.1"/>
    </source>
</evidence>
<dbReference type="EMBL" id="JAGKHQ010000004">
    <property type="protein sequence ID" value="KAG7518559.1"/>
    <property type="molecule type" value="Genomic_DNA"/>
</dbReference>
<evidence type="ECO:0000313" key="2">
    <source>
        <dbReference type="Proteomes" id="UP000693946"/>
    </source>
</evidence>
<keyword evidence="2" id="KW-1185">Reference proteome</keyword>
<proteinExistence type="predicted"/>